<dbReference type="Proteomes" id="UP001164250">
    <property type="component" value="Chromosome 6"/>
</dbReference>
<reference evidence="2" key="1">
    <citation type="journal article" date="2023" name="G3 (Bethesda)">
        <title>Genome assembly and association tests identify interacting loci associated with vigor, precocity, and sex in interspecific pistachio rootstocks.</title>
        <authorList>
            <person name="Palmer W."/>
            <person name="Jacygrad E."/>
            <person name="Sagayaradj S."/>
            <person name="Cavanaugh K."/>
            <person name="Han R."/>
            <person name="Bertier L."/>
            <person name="Beede B."/>
            <person name="Kafkas S."/>
            <person name="Golino D."/>
            <person name="Preece J."/>
            <person name="Michelmore R."/>
        </authorList>
    </citation>
    <scope>NUCLEOTIDE SEQUENCE [LARGE SCALE GENOMIC DNA]</scope>
</reference>
<gene>
    <name evidence="1" type="ORF">Patl1_17067</name>
</gene>
<keyword evidence="2" id="KW-1185">Reference proteome</keyword>
<comment type="caution">
    <text evidence="1">The sequence shown here is derived from an EMBL/GenBank/DDBJ whole genome shotgun (WGS) entry which is preliminary data.</text>
</comment>
<evidence type="ECO:0000313" key="2">
    <source>
        <dbReference type="Proteomes" id="UP001164250"/>
    </source>
</evidence>
<protein>
    <submittedName>
        <fullName evidence="1">Uncharacterized protein</fullName>
    </submittedName>
</protein>
<sequence>MGNWRNRPPRRFFNRQRVPKSPPEYEKDPSSSGYFEDGIPLWEKKFCSLIGSVPWQKVVHAKKFMYSNNVLNWDDIAGKEAFHNAKNRFWAEINGFPCDISLPDPDIYIDEINWDPDIDPELIKDLESVYFAPNDGENNGKSDNNMQGRDTLKDEAQDGNQWDNSNNNSKNIYQDGNPWERSFTQGDEAVNAECNEALKSNAWGSCGNKSRGWDQGVNHVKQFSNWDNSASSWEHSCQGVYPVTDNKVWHDIGNNSGMAGLLKIEDGEIVEANAWGWKQQDNYRSAPKHSEFGRSGGGWGVQNKGCRKREGSHLTSYKSYGYQQGYKQTGQCWRKRNANKRVQFCT</sequence>
<name>A0ACC1B9U9_9ROSI</name>
<organism evidence="1 2">
    <name type="scientific">Pistacia atlantica</name>
    <dbReference type="NCBI Taxonomy" id="434234"/>
    <lineage>
        <taxon>Eukaryota</taxon>
        <taxon>Viridiplantae</taxon>
        <taxon>Streptophyta</taxon>
        <taxon>Embryophyta</taxon>
        <taxon>Tracheophyta</taxon>
        <taxon>Spermatophyta</taxon>
        <taxon>Magnoliopsida</taxon>
        <taxon>eudicotyledons</taxon>
        <taxon>Gunneridae</taxon>
        <taxon>Pentapetalae</taxon>
        <taxon>rosids</taxon>
        <taxon>malvids</taxon>
        <taxon>Sapindales</taxon>
        <taxon>Anacardiaceae</taxon>
        <taxon>Pistacia</taxon>
    </lineage>
</organism>
<dbReference type="EMBL" id="CM047902">
    <property type="protein sequence ID" value="KAJ0095688.1"/>
    <property type="molecule type" value="Genomic_DNA"/>
</dbReference>
<evidence type="ECO:0000313" key="1">
    <source>
        <dbReference type="EMBL" id="KAJ0095688.1"/>
    </source>
</evidence>
<accession>A0ACC1B9U9</accession>
<proteinExistence type="predicted"/>